<dbReference type="PANTHER" id="PTHR34598">
    <property type="entry name" value="BLL6449 PROTEIN"/>
    <property type="match status" value="1"/>
</dbReference>
<name>A0A6A6XB42_9PLEO</name>
<evidence type="ECO:0000256" key="3">
    <source>
        <dbReference type="SAM" id="MobiDB-lite"/>
    </source>
</evidence>
<evidence type="ECO:0000256" key="2">
    <source>
        <dbReference type="ARBA" id="ARBA00023604"/>
    </source>
</evidence>
<dbReference type="Proteomes" id="UP000799757">
    <property type="component" value="Unassembled WGS sequence"/>
</dbReference>
<evidence type="ECO:0000313" key="5">
    <source>
        <dbReference type="Proteomes" id="UP000799757"/>
    </source>
</evidence>
<dbReference type="EMBL" id="MU001915">
    <property type="protein sequence ID" value="KAF2793770.1"/>
    <property type="molecule type" value="Genomic_DNA"/>
</dbReference>
<feature type="compositionally biased region" description="Basic and acidic residues" evidence="3">
    <location>
        <begin position="1"/>
        <end position="21"/>
    </location>
</feature>
<keyword evidence="5" id="KW-1185">Reference proteome</keyword>
<dbReference type="AlphaFoldDB" id="A0A6A6XB42"/>
<evidence type="ECO:0000313" key="4">
    <source>
        <dbReference type="EMBL" id="KAF2793770.1"/>
    </source>
</evidence>
<dbReference type="PANTHER" id="PTHR34598:SF3">
    <property type="entry name" value="OXIDOREDUCTASE AN1597"/>
    <property type="match status" value="1"/>
</dbReference>
<dbReference type="NCBIfam" id="NF041278">
    <property type="entry name" value="CmcJ_NvfI_EfuI"/>
    <property type="match status" value="1"/>
</dbReference>
<keyword evidence="1" id="KW-0560">Oxidoreductase</keyword>
<proteinExistence type="inferred from homology"/>
<accession>A0A6A6XB42</accession>
<gene>
    <name evidence="4" type="ORF">K505DRAFT_361712</name>
</gene>
<dbReference type="OrthoDB" id="412788at2759"/>
<evidence type="ECO:0000256" key="1">
    <source>
        <dbReference type="ARBA" id="ARBA00023002"/>
    </source>
</evidence>
<sequence length="298" mass="34018">MAKDLTDVKSPRSDPPERRDVTTTLNYYKDPGDGSPPMSVYVGSDTVTNERPSTPRQAVVHDISGEEDKYQLDTHGFQLLHHESREKTFEDEERIKTEYYKECEEVYKKATGGTTAHIFGHFVRRGPTHWHALGVGNAAKKGPLHRVHIDQSYAGAELVLRKYLPTQASAILERAARWQIINLWRPIATIYKDPLAVAAAHSIAEADLVEAQIIYTSQAPPLNRNLTWTILPGARHEWFYKNEQRPDEVLLIKCFDSWEREDVARRAPHCAFKDPGREGEEFANRESVEIRAVVVYED</sequence>
<evidence type="ECO:0008006" key="6">
    <source>
        <dbReference type="Google" id="ProtNLM"/>
    </source>
</evidence>
<organism evidence="4 5">
    <name type="scientific">Melanomma pulvis-pyrius CBS 109.77</name>
    <dbReference type="NCBI Taxonomy" id="1314802"/>
    <lineage>
        <taxon>Eukaryota</taxon>
        <taxon>Fungi</taxon>
        <taxon>Dikarya</taxon>
        <taxon>Ascomycota</taxon>
        <taxon>Pezizomycotina</taxon>
        <taxon>Dothideomycetes</taxon>
        <taxon>Pleosporomycetidae</taxon>
        <taxon>Pleosporales</taxon>
        <taxon>Melanommataceae</taxon>
        <taxon>Melanomma</taxon>
    </lineage>
</organism>
<reference evidence="4" key="1">
    <citation type="journal article" date="2020" name="Stud. Mycol.">
        <title>101 Dothideomycetes genomes: a test case for predicting lifestyles and emergence of pathogens.</title>
        <authorList>
            <person name="Haridas S."/>
            <person name="Albert R."/>
            <person name="Binder M."/>
            <person name="Bloem J."/>
            <person name="Labutti K."/>
            <person name="Salamov A."/>
            <person name="Andreopoulos B."/>
            <person name="Baker S."/>
            <person name="Barry K."/>
            <person name="Bills G."/>
            <person name="Bluhm B."/>
            <person name="Cannon C."/>
            <person name="Castanera R."/>
            <person name="Culley D."/>
            <person name="Daum C."/>
            <person name="Ezra D."/>
            <person name="Gonzalez J."/>
            <person name="Henrissat B."/>
            <person name="Kuo A."/>
            <person name="Liang C."/>
            <person name="Lipzen A."/>
            <person name="Lutzoni F."/>
            <person name="Magnuson J."/>
            <person name="Mondo S."/>
            <person name="Nolan M."/>
            <person name="Ohm R."/>
            <person name="Pangilinan J."/>
            <person name="Park H.-J."/>
            <person name="Ramirez L."/>
            <person name="Alfaro M."/>
            <person name="Sun H."/>
            <person name="Tritt A."/>
            <person name="Yoshinaga Y."/>
            <person name="Zwiers L.-H."/>
            <person name="Turgeon B."/>
            <person name="Goodwin S."/>
            <person name="Spatafora J."/>
            <person name="Crous P."/>
            <person name="Grigoriev I."/>
        </authorList>
    </citation>
    <scope>NUCLEOTIDE SEQUENCE</scope>
    <source>
        <strain evidence="4">CBS 109.77</strain>
    </source>
</reference>
<dbReference type="GO" id="GO:0016491">
    <property type="term" value="F:oxidoreductase activity"/>
    <property type="evidence" value="ECO:0007669"/>
    <property type="project" value="UniProtKB-KW"/>
</dbReference>
<protein>
    <recommendedName>
        <fullName evidence="6">Methyltransferase</fullName>
    </recommendedName>
</protein>
<feature type="region of interest" description="Disordered" evidence="3">
    <location>
        <begin position="1"/>
        <end position="39"/>
    </location>
</feature>
<dbReference type="InterPro" id="IPR044053">
    <property type="entry name" value="AsaB-like"/>
</dbReference>
<comment type="similarity">
    <text evidence="2">Belongs to the asaB hydroxylase/desaturase family.</text>
</comment>